<proteinExistence type="predicted"/>
<dbReference type="RefSeq" id="WP_264487159.1">
    <property type="nucleotide sequence ID" value="NZ_JAPDDT010000003.1"/>
</dbReference>
<keyword evidence="4" id="KW-1185">Reference proteome</keyword>
<gene>
    <name evidence="3" type="ORF">OKA05_10860</name>
</gene>
<dbReference type="SUPFAM" id="SSF159941">
    <property type="entry name" value="MM3350-like"/>
    <property type="match status" value="1"/>
</dbReference>
<dbReference type="Gene3D" id="3.10.290.30">
    <property type="entry name" value="MM3350-like"/>
    <property type="match status" value="1"/>
</dbReference>
<accession>A0ABT3GHS9</accession>
<dbReference type="InterPro" id="IPR024047">
    <property type="entry name" value="MM3350-like_sf"/>
</dbReference>
<organism evidence="3 4">
    <name type="scientific">Luteolibacter arcticus</name>
    <dbReference type="NCBI Taxonomy" id="1581411"/>
    <lineage>
        <taxon>Bacteria</taxon>
        <taxon>Pseudomonadati</taxon>
        <taxon>Verrucomicrobiota</taxon>
        <taxon>Verrucomicrobiia</taxon>
        <taxon>Verrucomicrobiales</taxon>
        <taxon>Verrucomicrobiaceae</taxon>
        <taxon>Luteolibacter</taxon>
    </lineage>
</organism>
<dbReference type="Proteomes" id="UP001320876">
    <property type="component" value="Unassembled WGS sequence"/>
</dbReference>
<dbReference type="InterPro" id="IPR012912">
    <property type="entry name" value="Plasmid_pRiA4b_Orf3-like"/>
</dbReference>
<evidence type="ECO:0000313" key="4">
    <source>
        <dbReference type="Proteomes" id="UP001320876"/>
    </source>
</evidence>
<evidence type="ECO:0000256" key="1">
    <source>
        <dbReference type="SAM" id="MobiDB-lite"/>
    </source>
</evidence>
<dbReference type="Pfam" id="PF07929">
    <property type="entry name" value="PRiA4_ORF3"/>
    <property type="match status" value="1"/>
</dbReference>
<feature type="region of interest" description="Disordered" evidence="1">
    <location>
        <begin position="124"/>
        <end position="145"/>
    </location>
</feature>
<name>A0ABT3GHS9_9BACT</name>
<dbReference type="EMBL" id="JAPDDT010000003">
    <property type="protein sequence ID" value="MCW1923054.1"/>
    <property type="molecule type" value="Genomic_DNA"/>
</dbReference>
<evidence type="ECO:0000313" key="3">
    <source>
        <dbReference type="EMBL" id="MCW1923054.1"/>
    </source>
</evidence>
<feature type="domain" description="Plasmid pRiA4b Orf3-like" evidence="2">
    <location>
        <begin position="16"/>
        <end position="128"/>
    </location>
</feature>
<comment type="caution">
    <text evidence="3">The sequence shown here is derived from an EMBL/GenBank/DDBJ whole genome shotgun (WGS) entry which is preliminary data.</text>
</comment>
<reference evidence="3 4" key="1">
    <citation type="submission" date="2022-10" db="EMBL/GenBank/DDBJ databases">
        <title>Luteolibacter arcticus strain CCTCC AB 2014275, whole genome shotgun sequencing project.</title>
        <authorList>
            <person name="Zhao G."/>
            <person name="Shen L."/>
        </authorList>
    </citation>
    <scope>NUCLEOTIDE SEQUENCE [LARGE SCALE GENOMIC DNA]</scope>
    <source>
        <strain evidence="3 4">CCTCC AB 2014275</strain>
    </source>
</reference>
<feature type="compositionally biased region" description="Acidic residues" evidence="1">
    <location>
        <begin position="135"/>
        <end position="145"/>
    </location>
</feature>
<sequence length="145" mass="16430">MKSLLFKIEHGDWNAELQLPATGTLESLAYAIIEAVGFDMDHCFGFYDNLKNTHRSKEEYTLFADIGEEAKDGDSGVKTTLVDAVFRPKKKMLFLFDYGDDWMFLVTCTGEAEGRAFKRPKLLATSGTPPVQYPDWDEEEEADDD</sequence>
<evidence type="ECO:0000259" key="2">
    <source>
        <dbReference type="Pfam" id="PF07929"/>
    </source>
</evidence>
<protein>
    <submittedName>
        <fullName evidence="3">Plasmid pRiA4b ORF-3 family protein</fullName>
    </submittedName>
</protein>